<dbReference type="PANTHER" id="PTHR11795">
    <property type="entry name" value="BRANCHED-CHAIN AMINO ACID TRANSPORT SYSTEM PERMEASE PROTEIN LIVH"/>
    <property type="match status" value="1"/>
</dbReference>
<evidence type="ECO:0000313" key="11">
    <source>
        <dbReference type="Proteomes" id="UP000002613"/>
    </source>
</evidence>
<feature type="transmembrane region" description="Helical" evidence="9">
    <location>
        <begin position="6"/>
        <end position="28"/>
    </location>
</feature>
<dbReference type="OrthoDB" id="43815at2157"/>
<evidence type="ECO:0000256" key="3">
    <source>
        <dbReference type="ARBA" id="ARBA00022475"/>
    </source>
</evidence>
<dbReference type="GeneID" id="8778556"/>
<keyword evidence="5" id="KW-0029">Amino-acid transport</keyword>
<dbReference type="CDD" id="cd06582">
    <property type="entry name" value="TM_PBP1_LivH_like"/>
    <property type="match status" value="1"/>
</dbReference>
<keyword evidence="11" id="KW-1185">Reference proteome</keyword>
<organism evidence="10 11">
    <name type="scientific">Ferroglobus placidus (strain DSM 10642 / AEDII12DO)</name>
    <dbReference type="NCBI Taxonomy" id="589924"/>
    <lineage>
        <taxon>Archaea</taxon>
        <taxon>Methanobacteriati</taxon>
        <taxon>Methanobacteriota</taxon>
        <taxon>Archaeoglobi</taxon>
        <taxon>Archaeoglobales</taxon>
        <taxon>Archaeoglobaceae</taxon>
        <taxon>Ferroglobus</taxon>
    </lineage>
</organism>
<evidence type="ECO:0000256" key="4">
    <source>
        <dbReference type="ARBA" id="ARBA00022692"/>
    </source>
</evidence>
<comment type="subcellular location">
    <subcellularLocation>
        <location evidence="1">Cell membrane</location>
        <topology evidence="1">Multi-pass membrane protein</topology>
    </subcellularLocation>
</comment>
<dbReference type="STRING" id="589924.Ferp_1046"/>
<dbReference type="AlphaFoldDB" id="D3RXJ5"/>
<evidence type="ECO:0000256" key="8">
    <source>
        <dbReference type="ARBA" id="ARBA00037998"/>
    </source>
</evidence>
<keyword evidence="3" id="KW-1003">Cell membrane</keyword>
<dbReference type="PaxDb" id="589924-Ferp_1046"/>
<proteinExistence type="inferred from homology"/>
<gene>
    <name evidence="10" type="ordered locus">Ferp_1046</name>
</gene>
<feature type="transmembrane region" description="Helical" evidence="9">
    <location>
        <begin position="263"/>
        <end position="283"/>
    </location>
</feature>
<protein>
    <submittedName>
        <fullName evidence="10">Inner-membrane translocator</fullName>
    </submittedName>
</protein>
<keyword evidence="4 9" id="KW-0812">Transmembrane</keyword>
<evidence type="ECO:0000256" key="5">
    <source>
        <dbReference type="ARBA" id="ARBA00022970"/>
    </source>
</evidence>
<evidence type="ECO:0000256" key="2">
    <source>
        <dbReference type="ARBA" id="ARBA00022448"/>
    </source>
</evidence>
<keyword evidence="7 9" id="KW-0472">Membrane</keyword>
<feature type="transmembrane region" description="Helical" evidence="9">
    <location>
        <begin position="92"/>
        <end position="113"/>
    </location>
</feature>
<reference evidence="11" key="1">
    <citation type="submission" date="2010-02" db="EMBL/GenBank/DDBJ databases">
        <title>Complete sequence of Ferroglobus placidus DSM 10642.</title>
        <authorList>
            <consortium name="US DOE Joint Genome Institute"/>
            <person name="Lucas S."/>
            <person name="Copeland A."/>
            <person name="Lapidus A."/>
            <person name="Cheng J.-F."/>
            <person name="Bruce D."/>
            <person name="Goodwin L."/>
            <person name="Pitluck S."/>
            <person name="Saunders E."/>
            <person name="Brettin T."/>
            <person name="Detter J.C."/>
            <person name="Han C."/>
            <person name="Tapia R."/>
            <person name="Larimer F."/>
            <person name="Land M."/>
            <person name="Hauser L."/>
            <person name="Kyrpides N."/>
            <person name="Ivanova N."/>
            <person name="Holmes D."/>
            <person name="Lovley D."/>
            <person name="Kyrpides N."/>
            <person name="Anderson I.J."/>
            <person name="Woyke T."/>
        </authorList>
    </citation>
    <scope>NUCLEOTIDE SEQUENCE [LARGE SCALE GENOMIC DNA]</scope>
    <source>
        <strain evidence="11">DSM 10642 / AEDII12DO</strain>
    </source>
</reference>
<evidence type="ECO:0000256" key="1">
    <source>
        <dbReference type="ARBA" id="ARBA00004651"/>
    </source>
</evidence>
<evidence type="ECO:0000256" key="7">
    <source>
        <dbReference type="ARBA" id="ARBA00023136"/>
    </source>
</evidence>
<dbReference type="eggNOG" id="arCOG01270">
    <property type="taxonomic scope" value="Archaea"/>
</dbReference>
<reference evidence="10 11" key="2">
    <citation type="journal article" date="2011" name="Stand. Genomic Sci.">
        <title>Complete genome sequence of Ferroglobus placidus AEDII12DO.</title>
        <authorList>
            <person name="Anderson I."/>
            <person name="Risso C."/>
            <person name="Holmes D."/>
            <person name="Lucas S."/>
            <person name="Copeland A."/>
            <person name="Lapidus A."/>
            <person name="Cheng J.F."/>
            <person name="Bruce D."/>
            <person name="Goodwin L."/>
            <person name="Pitluck S."/>
            <person name="Saunders E."/>
            <person name="Brettin T."/>
            <person name="Detter J.C."/>
            <person name="Han C."/>
            <person name="Tapia R."/>
            <person name="Larimer F."/>
            <person name="Land M."/>
            <person name="Hauser L."/>
            <person name="Woyke T."/>
            <person name="Lovley D."/>
            <person name="Kyrpides N."/>
            <person name="Ivanova N."/>
        </authorList>
    </citation>
    <scope>NUCLEOTIDE SEQUENCE [LARGE SCALE GENOMIC DNA]</scope>
    <source>
        <strain evidence="11">DSM 10642 / AEDII12DO</strain>
    </source>
</reference>
<name>D3RXJ5_FERPA</name>
<dbReference type="GO" id="GO:0022857">
    <property type="term" value="F:transmembrane transporter activity"/>
    <property type="evidence" value="ECO:0007669"/>
    <property type="project" value="InterPro"/>
</dbReference>
<comment type="similarity">
    <text evidence="8">Belongs to the binding-protein-dependent transport system permease family. LivHM subfamily.</text>
</comment>
<feature type="transmembrane region" description="Helical" evidence="9">
    <location>
        <begin position="186"/>
        <end position="208"/>
    </location>
</feature>
<dbReference type="Pfam" id="PF02653">
    <property type="entry name" value="BPD_transp_2"/>
    <property type="match status" value="1"/>
</dbReference>
<sequence>MIEDIVRILIYGAVISGMWALVSSGFTLIFGVSRILNFAHGTFFVLAAYFAITFYKSGLNLYLSVILGVLLIGALAVAIYRFLLAPIREHEVMVIIVTLALALLFEQIILLTYGEHGVSLPSFVGGVVRIYDVPVTYKRILAFVFSIAILVILEIFINKTRTGKMISAASQNYEGAMLIGINVERIFTVTMFVSAILAGFAGIFYAQIFSANPFAAIKSLIFAFAIVILGGLGSVKGSIVASFIVGYVLATTIVFLGARWAEFVVMLLIIAVLIFKPTGLFGVEE</sequence>
<evidence type="ECO:0000313" key="10">
    <source>
        <dbReference type="EMBL" id="ADC65208.1"/>
    </source>
</evidence>
<dbReference type="GO" id="GO:0005886">
    <property type="term" value="C:plasma membrane"/>
    <property type="evidence" value="ECO:0007669"/>
    <property type="project" value="UniProtKB-SubCell"/>
</dbReference>
<feature type="transmembrane region" description="Helical" evidence="9">
    <location>
        <begin position="35"/>
        <end position="55"/>
    </location>
</feature>
<accession>D3RXJ5</accession>
<dbReference type="EMBL" id="CP001899">
    <property type="protein sequence ID" value="ADC65208.1"/>
    <property type="molecule type" value="Genomic_DNA"/>
</dbReference>
<dbReference type="Proteomes" id="UP000002613">
    <property type="component" value="Chromosome"/>
</dbReference>
<dbReference type="RefSeq" id="WP_012965551.1">
    <property type="nucleotide sequence ID" value="NC_013849.1"/>
</dbReference>
<dbReference type="PANTHER" id="PTHR11795:SF445">
    <property type="entry name" value="AMINO ACID ABC TRANSPORTER PERMEASE PROTEIN"/>
    <property type="match status" value="1"/>
</dbReference>
<dbReference type="InterPro" id="IPR052157">
    <property type="entry name" value="BCAA_transport_permease"/>
</dbReference>
<evidence type="ECO:0000256" key="6">
    <source>
        <dbReference type="ARBA" id="ARBA00022989"/>
    </source>
</evidence>
<dbReference type="InterPro" id="IPR001851">
    <property type="entry name" value="ABC_transp_permease"/>
</dbReference>
<dbReference type="HOGENOM" id="CLU_039929_1_0_2"/>
<keyword evidence="6 9" id="KW-1133">Transmembrane helix</keyword>
<keyword evidence="2" id="KW-0813">Transport</keyword>
<feature type="transmembrane region" description="Helical" evidence="9">
    <location>
        <begin position="61"/>
        <end position="80"/>
    </location>
</feature>
<dbReference type="KEGG" id="fpl:Ferp_1046"/>
<feature type="transmembrane region" description="Helical" evidence="9">
    <location>
        <begin position="140"/>
        <end position="157"/>
    </location>
</feature>
<dbReference type="GO" id="GO:0006865">
    <property type="term" value="P:amino acid transport"/>
    <property type="evidence" value="ECO:0007669"/>
    <property type="project" value="UniProtKB-KW"/>
</dbReference>
<evidence type="ECO:0000256" key="9">
    <source>
        <dbReference type="SAM" id="Phobius"/>
    </source>
</evidence>